<dbReference type="Proteomes" id="UP000005258">
    <property type="component" value="Plasmid pTM2"/>
</dbReference>
<organism evidence="2 3">
    <name type="scientific">Tistrella mobilis (strain KA081020-065)</name>
    <dbReference type="NCBI Taxonomy" id="1110502"/>
    <lineage>
        <taxon>Bacteria</taxon>
        <taxon>Pseudomonadati</taxon>
        <taxon>Pseudomonadota</taxon>
        <taxon>Alphaproteobacteria</taxon>
        <taxon>Geminicoccales</taxon>
        <taxon>Geminicoccaceae</taxon>
        <taxon>Tistrella</taxon>
    </lineage>
</organism>
<protein>
    <submittedName>
        <fullName evidence="2">Amidase</fullName>
    </submittedName>
</protein>
<dbReference type="PANTHER" id="PTHR11895:SF176">
    <property type="entry name" value="AMIDASE AMID-RELATED"/>
    <property type="match status" value="1"/>
</dbReference>
<dbReference type="SUPFAM" id="SSF75304">
    <property type="entry name" value="Amidase signature (AS) enzymes"/>
    <property type="match status" value="1"/>
</dbReference>
<gene>
    <name evidence="2" type="primary">amiD</name>
    <name evidence="2" type="ordered locus">TMO_b0176</name>
</gene>
<dbReference type="InterPro" id="IPR000120">
    <property type="entry name" value="Amidase"/>
</dbReference>
<dbReference type="PATRIC" id="fig|1110502.3.peg.4433"/>
<dbReference type="AlphaFoldDB" id="I3TTU6"/>
<sequence>MSSTLHRLSLVRLADEIRRGAVSPVDAVRCMMDRIAAHDGALHAFAHLNDAALDQARRAEAEIAAGLVRGPLHGVPLAAKDLFDTADMPTEFGSPVLRGRRPAQDATVIARLRAAGAIILGKTTLTEGAYADHHPDVVPPVNPWGAGHWTGTSSSGSGVAVAAGLIWGALGTDTGGSIRLPSSCCGVTGIKPTWGRVSRAGALALAPSLDHMGPMTRSVADAVTLLGVMAGPDPRDPTASQLPVPDYMAELTKPVRGLTIGIDRGLLKARADDQVLASMEHVIEVMTGLGARIVDVTLPPIEPALTGWAVQCAVEAAIVHREHWSTRAAEYGPRLAALIERGHRHTAFELAEAQEHRRDFAGAMEAIYAACDVLLIPGLPVAGPTLDYMSGLGEDPAAILAIGPFTAPFDVSGQPTITIPCGLSETGIGGGGIPIGCQFAGPRFAEALIARTAHAFQTATDWHTRRPAGYA</sequence>
<evidence type="ECO:0000313" key="2">
    <source>
        <dbReference type="EMBL" id="AFK56184.1"/>
    </source>
</evidence>
<dbReference type="Pfam" id="PF01425">
    <property type="entry name" value="Amidase"/>
    <property type="match status" value="1"/>
</dbReference>
<keyword evidence="2" id="KW-0614">Plasmid</keyword>
<feature type="domain" description="Amidase" evidence="1">
    <location>
        <begin position="27"/>
        <end position="448"/>
    </location>
</feature>
<dbReference type="InterPro" id="IPR023631">
    <property type="entry name" value="Amidase_dom"/>
</dbReference>
<keyword evidence="3" id="KW-1185">Reference proteome</keyword>
<dbReference type="KEGG" id="tmo:TMO_b0176"/>
<reference evidence="2 3" key="1">
    <citation type="journal article" date="2012" name="J. Am. Chem. Soc.">
        <title>Bacterial biosynthesis and maturation of the didemnin anti-cancer agents.</title>
        <authorList>
            <person name="Xu Y."/>
            <person name="Kersten R.D."/>
            <person name="Nam S.J."/>
            <person name="Lu L."/>
            <person name="Al-Suwailem A.M."/>
            <person name="Zheng H."/>
            <person name="Fenical W."/>
            <person name="Dorrestein P.C."/>
            <person name="Moore B.S."/>
            <person name="Qian P.Y."/>
        </authorList>
    </citation>
    <scope>NUCLEOTIDE SEQUENCE [LARGE SCALE GENOMIC DNA]</scope>
    <source>
        <strain evidence="2 3">KA081020-065</strain>
    </source>
</reference>
<dbReference type="PANTHER" id="PTHR11895">
    <property type="entry name" value="TRANSAMIDASE"/>
    <property type="match status" value="1"/>
</dbReference>
<dbReference type="EMBL" id="CP003238">
    <property type="protein sequence ID" value="AFK56184.1"/>
    <property type="molecule type" value="Genomic_DNA"/>
</dbReference>
<dbReference type="GO" id="GO:0003824">
    <property type="term" value="F:catalytic activity"/>
    <property type="evidence" value="ECO:0007669"/>
    <property type="project" value="InterPro"/>
</dbReference>
<dbReference type="Gene3D" id="3.90.1300.10">
    <property type="entry name" value="Amidase signature (AS) domain"/>
    <property type="match status" value="1"/>
</dbReference>
<proteinExistence type="predicted"/>
<dbReference type="InterPro" id="IPR036928">
    <property type="entry name" value="AS_sf"/>
</dbReference>
<dbReference type="RefSeq" id="WP_014752937.1">
    <property type="nucleotide sequence ID" value="NC_017966.1"/>
</dbReference>
<accession>I3TTU6</accession>
<name>I3TTU6_TISMK</name>
<evidence type="ECO:0000259" key="1">
    <source>
        <dbReference type="Pfam" id="PF01425"/>
    </source>
</evidence>
<evidence type="ECO:0000313" key="3">
    <source>
        <dbReference type="Proteomes" id="UP000005258"/>
    </source>
</evidence>
<geneLocation type="plasmid" evidence="2 3">
    <name>pTM2</name>
</geneLocation>
<dbReference type="HOGENOM" id="CLU_009600_0_3_5"/>